<evidence type="ECO:0000313" key="11">
    <source>
        <dbReference type="EMBL" id="MBK1826257.1"/>
    </source>
</evidence>
<comment type="caution">
    <text evidence="11">The sequence shown here is derived from an EMBL/GenBank/DDBJ whole genome shotgun (WGS) entry which is preliminary data.</text>
</comment>
<feature type="binding site" evidence="9">
    <location>
        <position position="14"/>
    </location>
    <ligand>
        <name>ATP</name>
        <dbReference type="ChEBI" id="CHEBI:30616"/>
    </ligand>
</feature>
<dbReference type="InterPro" id="IPR023865">
    <property type="entry name" value="Aliphatic_acid_kinase_CS"/>
</dbReference>
<evidence type="ECO:0000256" key="3">
    <source>
        <dbReference type="ARBA" id="ARBA00022679"/>
    </source>
</evidence>
<feature type="site" description="Transition state stabilizer" evidence="9">
    <location>
        <position position="178"/>
    </location>
</feature>
<keyword evidence="6 9" id="KW-0418">Kinase</keyword>
<evidence type="ECO:0000256" key="4">
    <source>
        <dbReference type="ARBA" id="ARBA00022723"/>
    </source>
</evidence>
<dbReference type="HAMAP" id="MF_00020">
    <property type="entry name" value="Acetate_kinase"/>
    <property type="match status" value="1"/>
</dbReference>
<feature type="site" description="Transition state stabilizer" evidence="9">
    <location>
        <position position="239"/>
    </location>
</feature>
<keyword evidence="5 9" id="KW-0547">Nucleotide-binding</keyword>
<dbReference type="GO" id="GO:0006085">
    <property type="term" value="P:acetyl-CoA biosynthetic process"/>
    <property type="evidence" value="ECO:0007669"/>
    <property type="project" value="UniProtKB-UniRule"/>
</dbReference>
<reference evidence="11" key="1">
    <citation type="submission" date="2021-01" db="EMBL/GenBank/DDBJ databases">
        <title>Modified the classification status of verrucomicrobia.</title>
        <authorList>
            <person name="Feng X."/>
        </authorList>
    </citation>
    <scope>NUCLEOTIDE SEQUENCE</scope>
    <source>
        <strain evidence="11">KCTC 22201</strain>
    </source>
</reference>
<evidence type="ECO:0000256" key="9">
    <source>
        <dbReference type="HAMAP-Rule" id="MF_00020"/>
    </source>
</evidence>
<comment type="subcellular location">
    <subcellularLocation>
        <location evidence="9">Cytoplasm</location>
    </subcellularLocation>
</comment>
<dbReference type="GO" id="GO:0005524">
    <property type="term" value="F:ATP binding"/>
    <property type="evidence" value="ECO:0007669"/>
    <property type="project" value="UniProtKB-KW"/>
</dbReference>
<dbReference type="PROSITE" id="PS01076">
    <property type="entry name" value="ACETATE_KINASE_2"/>
    <property type="match status" value="1"/>
</dbReference>
<evidence type="ECO:0000256" key="7">
    <source>
        <dbReference type="ARBA" id="ARBA00022840"/>
    </source>
</evidence>
<dbReference type="Pfam" id="PF00871">
    <property type="entry name" value="Acetate_kinase"/>
    <property type="match status" value="1"/>
</dbReference>
<dbReference type="PIRSF" id="PIRSF000722">
    <property type="entry name" value="Acetate_prop_kin"/>
    <property type="match status" value="1"/>
</dbReference>
<sequence>MGILVINCGSSSVKFAIFDDLDADPIVRGSVEQVGSPAISGHYIVREADPVPIRFPGHHDHAAALAATFSALKADPQLQDLSITAAGHRVVHGGQAFSGPVLVGESEIERIRQLSPLAPVHAVHNALGIEAAIAALPGVPQVAVFDTGFHQTIAPHVYRYAVPEFLYRDHQVRRYGFHGTSHQFVAAEACRRLSLPLDSSRLISAHLGNGCSATAILNGRSVDTTMGLTPLEGMPMGTRSGNIDPNLHSYLHEQTGMSLQEITDLLNKKSGLLGVSGLSNDLRLLTEKLAAGCEAAQLAVDIFCFRLARELAGLTVALRGMPDALIFTGGIGENSALVREKTLEHLTHYGFELDAGTNASHGASTQGIITRSDSPGPPAIVVPTNEELAIARATREQVCTH</sequence>
<keyword evidence="12" id="KW-1185">Reference proteome</keyword>
<keyword evidence="7 9" id="KW-0067">ATP-binding</keyword>
<dbReference type="EMBL" id="JAENII010000003">
    <property type="protein sequence ID" value="MBK1826257.1"/>
    <property type="molecule type" value="Genomic_DNA"/>
</dbReference>
<dbReference type="PROSITE" id="PS01075">
    <property type="entry name" value="ACETATE_KINASE_1"/>
    <property type="match status" value="1"/>
</dbReference>
<comment type="subunit">
    <text evidence="9">Homodimer.</text>
</comment>
<feature type="binding site" evidence="9">
    <location>
        <begin position="281"/>
        <end position="283"/>
    </location>
    <ligand>
        <name>ATP</name>
        <dbReference type="ChEBI" id="CHEBI:30616"/>
    </ligand>
</feature>
<feature type="binding site" evidence="9">
    <location>
        <begin position="330"/>
        <end position="334"/>
    </location>
    <ligand>
        <name>ATP</name>
        <dbReference type="ChEBI" id="CHEBI:30616"/>
    </ligand>
</feature>
<gene>
    <name evidence="9" type="primary">ackA</name>
    <name evidence="11" type="ORF">JIN81_04450</name>
</gene>
<comment type="similarity">
    <text evidence="1 9 10">Belongs to the acetokinase family.</text>
</comment>
<dbReference type="PANTHER" id="PTHR21060:SF21">
    <property type="entry name" value="ACETATE KINASE"/>
    <property type="match status" value="1"/>
</dbReference>
<dbReference type="PANTHER" id="PTHR21060">
    <property type="entry name" value="ACETATE KINASE"/>
    <property type="match status" value="1"/>
</dbReference>
<dbReference type="NCBIfam" id="TIGR00016">
    <property type="entry name" value="ackA"/>
    <property type="match status" value="1"/>
</dbReference>
<feature type="binding site" evidence="9">
    <location>
        <position position="7"/>
    </location>
    <ligand>
        <name>Mg(2+)</name>
        <dbReference type="ChEBI" id="CHEBI:18420"/>
    </ligand>
</feature>
<dbReference type="Proteomes" id="UP000658278">
    <property type="component" value="Unassembled WGS sequence"/>
</dbReference>
<dbReference type="GO" id="GO:0006083">
    <property type="term" value="P:acetate metabolic process"/>
    <property type="evidence" value="ECO:0007669"/>
    <property type="project" value="TreeGrafter"/>
</dbReference>
<name>A0A934RAX3_9BACT</name>
<dbReference type="GO" id="GO:0000287">
    <property type="term" value="F:magnesium ion binding"/>
    <property type="evidence" value="ECO:0007669"/>
    <property type="project" value="UniProtKB-UniRule"/>
</dbReference>
<feature type="binding site" evidence="9">
    <location>
        <position position="386"/>
    </location>
    <ligand>
        <name>Mg(2+)</name>
        <dbReference type="ChEBI" id="CHEBI:18420"/>
    </ligand>
</feature>
<dbReference type="InterPro" id="IPR000890">
    <property type="entry name" value="Aliphatic_acid_kin_short-chain"/>
</dbReference>
<dbReference type="InterPro" id="IPR043129">
    <property type="entry name" value="ATPase_NBD"/>
</dbReference>
<evidence type="ECO:0000256" key="2">
    <source>
        <dbReference type="ARBA" id="ARBA00022490"/>
    </source>
</evidence>
<protein>
    <recommendedName>
        <fullName evidence="9">Acetate kinase</fullName>
        <ecNumber evidence="9">2.7.2.1</ecNumber>
    </recommendedName>
    <alternativeName>
        <fullName evidence="9">Acetokinase</fullName>
    </alternativeName>
</protein>
<keyword evidence="2 9" id="KW-0963">Cytoplasm</keyword>
<feature type="active site" description="Proton donor/acceptor" evidence="9">
    <location>
        <position position="146"/>
    </location>
</feature>
<comment type="function">
    <text evidence="9">Catalyzes the formation of acetyl phosphate from acetate and ATP. Can also catalyze the reverse reaction.</text>
</comment>
<keyword evidence="3 9" id="KW-0808">Transferase</keyword>
<feature type="binding site" evidence="9">
    <location>
        <position position="89"/>
    </location>
    <ligand>
        <name>substrate</name>
    </ligand>
</feature>
<accession>A0A934RAX3</accession>
<dbReference type="GO" id="GO:0008776">
    <property type="term" value="F:acetate kinase activity"/>
    <property type="evidence" value="ECO:0007669"/>
    <property type="project" value="UniProtKB-UniRule"/>
</dbReference>
<comment type="pathway">
    <text evidence="9">Metabolic intermediate biosynthesis; acetyl-CoA biosynthesis; acetyl-CoA from acetate: step 1/2.</text>
</comment>
<evidence type="ECO:0000256" key="10">
    <source>
        <dbReference type="RuleBase" id="RU003835"/>
    </source>
</evidence>
<dbReference type="PRINTS" id="PR00471">
    <property type="entry name" value="ACETATEKNASE"/>
</dbReference>
<dbReference type="CDD" id="cd24010">
    <property type="entry name" value="ASKHA_NBD_AcK_PK"/>
    <property type="match status" value="1"/>
</dbReference>
<evidence type="ECO:0000256" key="6">
    <source>
        <dbReference type="ARBA" id="ARBA00022777"/>
    </source>
</evidence>
<dbReference type="RefSeq" id="WP_200276967.1">
    <property type="nucleotide sequence ID" value="NZ_JAENII010000003.1"/>
</dbReference>
<dbReference type="InterPro" id="IPR004372">
    <property type="entry name" value="Ac/propionate_kinase"/>
</dbReference>
<dbReference type="AlphaFoldDB" id="A0A934RAX3"/>
<evidence type="ECO:0000313" key="12">
    <source>
        <dbReference type="Proteomes" id="UP000658278"/>
    </source>
</evidence>
<evidence type="ECO:0000256" key="8">
    <source>
        <dbReference type="ARBA" id="ARBA00022842"/>
    </source>
</evidence>
<proteinExistence type="inferred from homology"/>
<dbReference type="Gene3D" id="3.30.420.40">
    <property type="match status" value="2"/>
</dbReference>
<dbReference type="EC" id="2.7.2.1" evidence="9"/>
<organism evidence="11 12">
    <name type="scientific">Haloferula rosea</name>
    <dbReference type="NCBI Taxonomy" id="490093"/>
    <lineage>
        <taxon>Bacteria</taxon>
        <taxon>Pseudomonadati</taxon>
        <taxon>Verrucomicrobiota</taxon>
        <taxon>Verrucomicrobiia</taxon>
        <taxon>Verrucomicrobiales</taxon>
        <taxon>Verrucomicrobiaceae</taxon>
        <taxon>Haloferula</taxon>
    </lineage>
</organism>
<feature type="binding site" evidence="9">
    <location>
        <begin position="206"/>
        <end position="210"/>
    </location>
    <ligand>
        <name>ATP</name>
        <dbReference type="ChEBI" id="CHEBI:30616"/>
    </ligand>
</feature>
<dbReference type="GO" id="GO:0005829">
    <property type="term" value="C:cytosol"/>
    <property type="evidence" value="ECO:0007669"/>
    <property type="project" value="TreeGrafter"/>
</dbReference>
<keyword evidence="4 9" id="KW-0479">Metal-binding</keyword>
<evidence type="ECO:0000256" key="5">
    <source>
        <dbReference type="ARBA" id="ARBA00022741"/>
    </source>
</evidence>
<keyword evidence="8 9" id="KW-0460">Magnesium</keyword>
<comment type="cofactor">
    <cofactor evidence="9">
        <name>Mg(2+)</name>
        <dbReference type="ChEBI" id="CHEBI:18420"/>
    </cofactor>
    <cofactor evidence="9">
        <name>Mn(2+)</name>
        <dbReference type="ChEBI" id="CHEBI:29035"/>
    </cofactor>
    <text evidence="9">Mg(2+). Can also accept Mn(2+).</text>
</comment>
<comment type="catalytic activity">
    <reaction evidence="9">
        <text>acetate + ATP = acetyl phosphate + ADP</text>
        <dbReference type="Rhea" id="RHEA:11352"/>
        <dbReference type="ChEBI" id="CHEBI:22191"/>
        <dbReference type="ChEBI" id="CHEBI:30089"/>
        <dbReference type="ChEBI" id="CHEBI:30616"/>
        <dbReference type="ChEBI" id="CHEBI:456216"/>
        <dbReference type="EC" id="2.7.2.1"/>
    </reaction>
</comment>
<dbReference type="SUPFAM" id="SSF53067">
    <property type="entry name" value="Actin-like ATPase domain"/>
    <property type="match status" value="2"/>
</dbReference>
<evidence type="ECO:0000256" key="1">
    <source>
        <dbReference type="ARBA" id="ARBA00008748"/>
    </source>
</evidence>